<dbReference type="SUPFAM" id="SSF48695">
    <property type="entry name" value="Multiheme cytochromes"/>
    <property type="match status" value="1"/>
</dbReference>
<dbReference type="KEGG" id="dap:Dacet_0352"/>
<proteinExistence type="predicted"/>
<evidence type="ECO:0000313" key="1">
    <source>
        <dbReference type="EMBL" id="ADD67152.1"/>
    </source>
</evidence>
<evidence type="ECO:0000313" key="2">
    <source>
        <dbReference type="Proteomes" id="UP000002012"/>
    </source>
</evidence>
<dbReference type="eggNOG" id="ENOG5032A35">
    <property type="taxonomic scope" value="Bacteria"/>
</dbReference>
<dbReference type="InterPro" id="IPR036280">
    <property type="entry name" value="Multihaem_cyt_sf"/>
</dbReference>
<dbReference type="HOGENOM" id="CLU_173102_0_0_0"/>
<organism evidence="1 2">
    <name type="scientific">Denitrovibrio acetiphilus (strain DSM 12809 / NBRC 114555 / N2460)</name>
    <dbReference type="NCBI Taxonomy" id="522772"/>
    <lineage>
        <taxon>Bacteria</taxon>
        <taxon>Pseudomonadati</taxon>
        <taxon>Deferribacterota</taxon>
        <taxon>Deferribacteres</taxon>
        <taxon>Deferribacterales</taxon>
        <taxon>Geovibrionaceae</taxon>
        <taxon>Denitrovibrio</taxon>
    </lineage>
</organism>
<dbReference type="PaxDb" id="522772-Dacet_0352"/>
<name>D4H368_DENA2</name>
<dbReference type="AlphaFoldDB" id="D4H368"/>
<accession>D4H368</accession>
<dbReference type="EMBL" id="CP001968">
    <property type="protein sequence ID" value="ADD67152.1"/>
    <property type="molecule type" value="Genomic_DNA"/>
</dbReference>
<dbReference type="Gene3D" id="3.90.10.10">
    <property type="entry name" value="Cytochrome C3"/>
    <property type="match status" value="1"/>
</dbReference>
<dbReference type="STRING" id="522772.Dacet_0352"/>
<reference evidence="1 2" key="1">
    <citation type="journal article" date="2010" name="Stand. Genomic Sci.">
        <title>Complete genome sequence of Denitrovibrio acetiphilus type strain (N2460).</title>
        <authorList>
            <person name="Kiss H."/>
            <person name="Lang E."/>
            <person name="Lapidus A."/>
            <person name="Copeland A."/>
            <person name="Nolan M."/>
            <person name="Glavina Del Rio T."/>
            <person name="Chen F."/>
            <person name="Lucas S."/>
            <person name="Tice H."/>
            <person name="Cheng J.F."/>
            <person name="Han C."/>
            <person name="Goodwin L."/>
            <person name="Pitluck S."/>
            <person name="Liolios K."/>
            <person name="Pati A."/>
            <person name="Ivanova N."/>
            <person name="Mavromatis K."/>
            <person name="Chen A."/>
            <person name="Palaniappan K."/>
            <person name="Land M."/>
            <person name="Hauser L."/>
            <person name="Chang Y.J."/>
            <person name="Jeffries C.D."/>
            <person name="Detter J.C."/>
            <person name="Brettin T."/>
            <person name="Spring S."/>
            <person name="Rohde M."/>
            <person name="Goker M."/>
            <person name="Woyke T."/>
            <person name="Bristow J."/>
            <person name="Eisen J.A."/>
            <person name="Markowitz V."/>
            <person name="Hugenholtz P."/>
            <person name="Kyrpides N.C."/>
            <person name="Klenk H.P."/>
        </authorList>
    </citation>
    <scope>NUCLEOTIDE SEQUENCE [LARGE SCALE GENOMIC DNA]</scope>
    <source>
        <strain evidence="2">DSM 12809 / NBRC 114555 / N2460</strain>
    </source>
</reference>
<gene>
    <name evidence="1" type="ordered locus">Dacet_0352</name>
</gene>
<dbReference type="InParanoid" id="D4H368"/>
<dbReference type="Proteomes" id="UP000002012">
    <property type="component" value="Chromosome"/>
</dbReference>
<sequence>MAALTIAAHAGCAGDCMTCHPQLEGDKDHLALTTCIQCHKPVSEQIFQLGGGGSEKCGNDCFQCHNQWPQNGNHAPLDTCRNCHDDNNK</sequence>
<keyword evidence="2" id="KW-1185">Reference proteome</keyword>
<protein>
    <submittedName>
        <fullName evidence="1">Uncharacterized protein</fullName>
    </submittedName>
</protein>